<proteinExistence type="inferred from homology"/>
<feature type="binding site" evidence="7">
    <location>
        <position position="46"/>
    </location>
    <ligand>
        <name>substrate</name>
    </ligand>
</feature>
<feature type="binding site" evidence="7">
    <location>
        <position position="130"/>
    </location>
    <ligand>
        <name>ATP</name>
        <dbReference type="ChEBI" id="CHEBI:30616"/>
    </ligand>
</feature>
<dbReference type="RefSeq" id="WP_322498743.1">
    <property type="nucleotide sequence ID" value="NZ_JARGYU010000002.1"/>
</dbReference>
<dbReference type="GO" id="GO:0005524">
    <property type="term" value="F:ATP binding"/>
    <property type="evidence" value="ECO:0007669"/>
    <property type="project" value="UniProtKB-UniRule"/>
</dbReference>
<keyword evidence="4 7" id="KW-0418">Kinase</keyword>
<keyword evidence="9" id="KW-1185">Reference proteome</keyword>
<dbReference type="GO" id="GO:0000287">
    <property type="term" value="F:magnesium ion binding"/>
    <property type="evidence" value="ECO:0007669"/>
    <property type="project" value="UniProtKB-UniRule"/>
</dbReference>
<evidence type="ECO:0000256" key="6">
    <source>
        <dbReference type="ARBA" id="ARBA00023141"/>
    </source>
</evidence>
<keyword evidence="6 7" id="KW-0057">Aromatic amino acid biosynthesis</keyword>
<dbReference type="AlphaFoldDB" id="A0AAE5AHY3"/>
<dbReference type="GO" id="GO:0004765">
    <property type="term" value="F:shikimate kinase activity"/>
    <property type="evidence" value="ECO:0007669"/>
    <property type="project" value="UniProtKB-UniRule"/>
</dbReference>
<dbReference type="PANTHER" id="PTHR21087">
    <property type="entry name" value="SHIKIMATE KINASE"/>
    <property type="match status" value="1"/>
</dbReference>
<dbReference type="EMBL" id="JARGYU010000002">
    <property type="protein sequence ID" value="MDZ5761314.1"/>
    <property type="molecule type" value="Genomic_DNA"/>
</dbReference>
<evidence type="ECO:0000313" key="9">
    <source>
        <dbReference type="Proteomes" id="UP001289135"/>
    </source>
</evidence>
<dbReference type="GO" id="GO:0009423">
    <property type="term" value="P:chorismate biosynthetic process"/>
    <property type="evidence" value="ECO:0007669"/>
    <property type="project" value="UniProtKB-UniRule"/>
</dbReference>
<dbReference type="GO" id="GO:0008652">
    <property type="term" value="P:amino acid biosynthetic process"/>
    <property type="evidence" value="ECO:0007669"/>
    <property type="project" value="UniProtKB-KW"/>
</dbReference>
<keyword evidence="7" id="KW-0479">Metal-binding</keyword>
<sequence length="189" mass="21723">MQSRNLYRQLQKIEKSISIIGLAGSGKSTIGKRLARKIGIPVYDTDSHVEKLVGHNKVEIYDFQGKEFFKKKEKEAVKEILSYGIIVMSTGNETYLDDELRNLINEKCITVWLKADIETLYSRIIRRNTRPEIDRLDDKKAALQKMIDDTSHIYQNANITVTSQDMDPHYIIDAIIAKLNRILNNVPIS</sequence>
<comment type="similarity">
    <text evidence="7">Belongs to the shikimate kinase family.</text>
</comment>
<keyword evidence="5 7" id="KW-0067">ATP-binding</keyword>
<dbReference type="Pfam" id="PF01202">
    <property type="entry name" value="SKI"/>
    <property type="match status" value="1"/>
</dbReference>
<dbReference type="Proteomes" id="UP001289135">
    <property type="component" value="Unassembled WGS sequence"/>
</dbReference>
<evidence type="ECO:0000256" key="2">
    <source>
        <dbReference type="ARBA" id="ARBA00022679"/>
    </source>
</evidence>
<keyword evidence="7" id="KW-0963">Cytoplasm</keyword>
<comment type="caution">
    <text evidence="7">Lacks conserved residue(s) required for the propagation of feature annotation.</text>
</comment>
<dbReference type="InterPro" id="IPR031322">
    <property type="entry name" value="Shikimate/glucono_kinase"/>
</dbReference>
<keyword evidence="3 7" id="KW-0547">Nucleotide-binding</keyword>
<dbReference type="HAMAP" id="MF_00109">
    <property type="entry name" value="Shikimate_kinase"/>
    <property type="match status" value="1"/>
</dbReference>
<dbReference type="PRINTS" id="PR01100">
    <property type="entry name" value="SHIKIMTKNASE"/>
</dbReference>
<dbReference type="Gene3D" id="3.40.50.300">
    <property type="entry name" value="P-loop containing nucleotide triphosphate hydrolases"/>
    <property type="match status" value="1"/>
</dbReference>
<evidence type="ECO:0000313" key="8">
    <source>
        <dbReference type="EMBL" id="MDZ5761314.1"/>
    </source>
</evidence>
<comment type="function">
    <text evidence="7">Catalyzes the specific phosphorylation of the 3-hydroxyl group of shikimic acid using ATP as a cosubstrate.</text>
</comment>
<protein>
    <recommendedName>
        <fullName evidence="7">Shikimate kinase</fullName>
        <shortName evidence="7">SK</shortName>
        <ecNumber evidence="7">2.7.1.71</ecNumber>
    </recommendedName>
</protein>
<evidence type="ECO:0000256" key="7">
    <source>
        <dbReference type="HAMAP-Rule" id="MF_00109"/>
    </source>
</evidence>
<dbReference type="GO" id="GO:0005829">
    <property type="term" value="C:cytosol"/>
    <property type="evidence" value="ECO:0007669"/>
    <property type="project" value="TreeGrafter"/>
</dbReference>
<dbReference type="GO" id="GO:0009073">
    <property type="term" value="P:aromatic amino acid family biosynthetic process"/>
    <property type="evidence" value="ECO:0007669"/>
    <property type="project" value="UniProtKB-KW"/>
</dbReference>
<organism evidence="8 9">
    <name type="scientific">Lyticum sinuosum</name>
    <dbReference type="NCBI Taxonomy" id="1332059"/>
    <lineage>
        <taxon>Bacteria</taxon>
        <taxon>Pseudomonadati</taxon>
        <taxon>Pseudomonadota</taxon>
        <taxon>Alphaproteobacteria</taxon>
        <taxon>Rickettsiales</taxon>
        <taxon>Lyticum</taxon>
    </lineage>
</organism>
<feature type="binding site" evidence="7">
    <location>
        <position position="28"/>
    </location>
    <ligand>
        <name>Mg(2+)</name>
        <dbReference type="ChEBI" id="CHEBI:18420"/>
    </ligand>
</feature>
<keyword evidence="1 7" id="KW-0028">Amino-acid biosynthesis</keyword>
<feature type="binding site" evidence="7">
    <location>
        <begin position="24"/>
        <end position="29"/>
    </location>
    <ligand>
        <name>ATP</name>
        <dbReference type="ChEBI" id="CHEBI:30616"/>
    </ligand>
</feature>
<reference evidence="8" key="1">
    <citation type="submission" date="2023-02" db="EMBL/GenBank/DDBJ databases">
        <title>Host association and intracellularity evolved multiple times independently in the Rickettsiales.</title>
        <authorList>
            <person name="Castelli M."/>
            <person name="Nardi T."/>
            <person name="Gammuto L."/>
            <person name="Bellinzona G."/>
            <person name="Sabaneyeva E."/>
            <person name="Potekhin A."/>
            <person name="Serra V."/>
            <person name="Petroni G."/>
            <person name="Sassera D."/>
        </authorList>
    </citation>
    <scope>NUCLEOTIDE SEQUENCE</scope>
    <source>
        <strain evidence="8">USBL-36I1</strain>
    </source>
</reference>
<keyword evidence="7" id="KW-0460">Magnesium</keyword>
<accession>A0AAE5AHY3</accession>
<dbReference type="EC" id="2.7.1.71" evidence="7"/>
<keyword evidence="2 7" id="KW-0808">Transferase</keyword>
<comment type="subunit">
    <text evidence="7">Monomer.</text>
</comment>
<dbReference type="InterPro" id="IPR000623">
    <property type="entry name" value="Shikimate_kinase/TSH1"/>
</dbReference>
<dbReference type="InterPro" id="IPR027417">
    <property type="entry name" value="P-loop_NTPase"/>
</dbReference>
<gene>
    <name evidence="7" type="primary">aroK</name>
    <name evidence="8" type="ORF">Lyticum_00485</name>
</gene>
<dbReference type="SUPFAM" id="SSF52540">
    <property type="entry name" value="P-loop containing nucleoside triphosphate hydrolases"/>
    <property type="match status" value="1"/>
</dbReference>
<evidence type="ECO:0000256" key="3">
    <source>
        <dbReference type="ARBA" id="ARBA00022741"/>
    </source>
</evidence>
<evidence type="ECO:0000256" key="5">
    <source>
        <dbReference type="ARBA" id="ARBA00022840"/>
    </source>
</evidence>
<comment type="cofactor">
    <cofactor evidence="7">
        <name>Mg(2+)</name>
        <dbReference type="ChEBI" id="CHEBI:18420"/>
    </cofactor>
    <text evidence="7">Binds 1 Mg(2+) ion per subunit.</text>
</comment>
<comment type="catalytic activity">
    <reaction evidence="7">
        <text>shikimate + ATP = 3-phosphoshikimate + ADP + H(+)</text>
        <dbReference type="Rhea" id="RHEA:13121"/>
        <dbReference type="ChEBI" id="CHEBI:15378"/>
        <dbReference type="ChEBI" id="CHEBI:30616"/>
        <dbReference type="ChEBI" id="CHEBI:36208"/>
        <dbReference type="ChEBI" id="CHEBI:145989"/>
        <dbReference type="ChEBI" id="CHEBI:456216"/>
        <dbReference type="EC" id="2.7.1.71"/>
    </reaction>
</comment>
<comment type="pathway">
    <text evidence="7">Metabolic intermediate biosynthesis; chorismate biosynthesis; chorismate from D-erythrose 4-phosphate and phosphoenolpyruvate: step 5/7.</text>
</comment>
<evidence type="ECO:0000256" key="1">
    <source>
        <dbReference type="ARBA" id="ARBA00022605"/>
    </source>
</evidence>
<dbReference type="PANTHER" id="PTHR21087:SF16">
    <property type="entry name" value="SHIKIMATE KINASE 1, CHLOROPLASTIC"/>
    <property type="match status" value="1"/>
</dbReference>
<comment type="caution">
    <text evidence="8">The sequence shown here is derived from an EMBL/GenBank/DDBJ whole genome shotgun (WGS) entry which is preliminary data.</text>
</comment>
<name>A0AAE5AHY3_9RICK</name>
<comment type="subcellular location">
    <subcellularLocation>
        <location evidence="7">Cytoplasm</location>
    </subcellularLocation>
</comment>
<evidence type="ECO:0000256" key="4">
    <source>
        <dbReference type="ARBA" id="ARBA00022777"/>
    </source>
</evidence>